<dbReference type="EMBL" id="CABL01000020">
    <property type="protein sequence ID" value="CBH76555.1"/>
    <property type="molecule type" value="Genomic_DNA"/>
</dbReference>
<gene>
    <name evidence="1" type="ORF">CARN1_2420</name>
</gene>
<reference evidence="1" key="1">
    <citation type="submission" date="2009-10" db="EMBL/GenBank/DDBJ databases">
        <title>Diversity of trophic interactions inside an arsenic-rich microbial ecosystem.</title>
        <authorList>
            <person name="Bertin P.N."/>
            <person name="Heinrich-Salmeron A."/>
            <person name="Pelletier E."/>
            <person name="Goulhen-Chollet F."/>
            <person name="Arsene-Ploetze F."/>
            <person name="Gallien S."/>
            <person name="Calteau A."/>
            <person name="Vallenet D."/>
            <person name="Casiot C."/>
            <person name="Chane-Woon-Ming B."/>
            <person name="Giloteaux L."/>
            <person name="Barakat M."/>
            <person name="Bonnefoy V."/>
            <person name="Bruneel O."/>
            <person name="Chandler M."/>
            <person name="Cleiss J."/>
            <person name="Duran R."/>
            <person name="Elbaz-Poulichet F."/>
            <person name="Fonknechten N."/>
            <person name="Lauga B."/>
            <person name="Mornico D."/>
            <person name="Ortet P."/>
            <person name="Schaeffer C."/>
            <person name="Siguier P."/>
            <person name="Alexander Thil Smith A."/>
            <person name="Van Dorsselaer A."/>
            <person name="Weissenbach J."/>
            <person name="Medigue C."/>
            <person name="Le Paslier D."/>
        </authorList>
    </citation>
    <scope>NUCLEOTIDE SEQUENCE</scope>
</reference>
<sequence>MCQRCRRSKRILGIRRDLAVARTSTTRGSCRHAWYERIATAAFNKEGDSATFMGTPNPRYDPNWRTKWQAAMLRLDAVHDSVSEQEMFVYLDSQYPTLEEYHAELLRRLETYFPDKAVRQRFSFDAASSVDEMRNRYKELWRLLSKEQEQGE</sequence>
<accession>E6PJB3</accession>
<name>E6PJB3_9ZZZZ</name>
<dbReference type="AlphaFoldDB" id="E6PJB3"/>
<evidence type="ECO:0000313" key="1">
    <source>
        <dbReference type="EMBL" id="CBH76555.1"/>
    </source>
</evidence>
<organism evidence="1">
    <name type="scientific">mine drainage metagenome</name>
    <dbReference type="NCBI Taxonomy" id="410659"/>
    <lineage>
        <taxon>unclassified sequences</taxon>
        <taxon>metagenomes</taxon>
        <taxon>ecological metagenomes</taxon>
    </lineage>
</organism>
<protein>
    <submittedName>
        <fullName evidence="1">Uncharacterized protein</fullName>
    </submittedName>
</protein>
<proteinExistence type="predicted"/>
<comment type="caution">
    <text evidence="1">The sequence shown here is derived from an EMBL/GenBank/DDBJ whole genome shotgun (WGS) entry which is preliminary data.</text>
</comment>